<dbReference type="GO" id="GO:0034647">
    <property type="term" value="F:histone H3K4me/H3K4me2/H3K4me3 demethylase activity"/>
    <property type="evidence" value="ECO:0007669"/>
    <property type="project" value="TreeGrafter"/>
</dbReference>
<dbReference type="Proteomes" id="UP000436088">
    <property type="component" value="Unassembled WGS sequence"/>
</dbReference>
<gene>
    <name evidence="3" type="ORF">F3Y22_tig00111132pilonHSYRG00119</name>
</gene>
<evidence type="ECO:0000313" key="4">
    <source>
        <dbReference type="Proteomes" id="UP000436088"/>
    </source>
</evidence>
<dbReference type="GO" id="GO:0010468">
    <property type="term" value="P:regulation of gene expression"/>
    <property type="evidence" value="ECO:0007669"/>
    <property type="project" value="UniProtKB-ARBA"/>
</dbReference>
<dbReference type="GO" id="GO:0008168">
    <property type="term" value="F:methyltransferase activity"/>
    <property type="evidence" value="ECO:0007669"/>
    <property type="project" value="UniProtKB-KW"/>
</dbReference>
<keyword evidence="4" id="KW-1185">Reference proteome</keyword>
<dbReference type="GO" id="GO:0005634">
    <property type="term" value="C:nucleus"/>
    <property type="evidence" value="ECO:0007669"/>
    <property type="project" value="TreeGrafter"/>
</dbReference>
<dbReference type="AlphaFoldDB" id="A0A6A2YXX6"/>
<protein>
    <submittedName>
        <fullName evidence="3">Lysine-specific demethylase ELF6</fullName>
    </submittedName>
</protein>
<feature type="domain" description="JmjC" evidence="2">
    <location>
        <begin position="1"/>
        <end position="100"/>
    </location>
</feature>
<dbReference type="Gene3D" id="2.60.120.650">
    <property type="entry name" value="Cupin"/>
    <property type="match status" value="1"/>
</dbReference>
<dbReference type="PROSITE" id="PS51184">
    <property type="entry name" value="JMJC"/>
    <property type="match status" value="1"/>
</dbReference>
<organism evidence="3 4">
    <name type="scientific">Hibiscus syriacus</name>
    <name type="common">Rose of Sharon</name>
    <dbReference type="NCBI Taxonomy" id="106335"/>
    <lineage>
        <taxon>Eukaryota</taxon>
        <taxon>Viridiplantae</taxon>
        <taxon>Streptophyta</taxon>
        <taxon>Embryophyta</taxon>
        <taxon>Tracheophyta</taxon>
        <taxon>Spermatophyta</taxon>
        <taxon>Magnoliopsida</taxon>
        <taxon>eudicotyledons</taxon>
        <taxon>Gunneridae</taxon>
        <taxon>Pentapetalae</taxon>
        <taxon>rosids</taxon>
        <taxon>malvids</taxon>
        <taxon>Malvales</taxon>
        <taxon>Malvaceae</taxon>
        <taxon>Malvoideae</taxon>
        <taxon>Hibiscus</taxon>
    </lineage>
</organism>
<comment type="caution">
    <text evidence="3">The sequence shown here is derived from an EMBL/GenBank/DDBJ whole genome shotgun (WGS) entry which is preliminary data.</text>
</comment>
<dbReference type="PANTHER" id="PTHR10694:SF45">
    <property type="entry name" value="LYSINE-SPECIFIC DEMETHYLASE ELF6"/>
    <property type="match status" value="1"/>
</dbReference>
<dbReference type="GO" id="GO:0032259">
    <property type="term" value="P:methylation"/>
    <property type="evidence" value="ECO:0007669"/>
    <property type="project" value="UniProtKB-KW"/>
</dbReference>
<feature type="compositionally biased region" description="Basic residues" evidence="1">
    <location>
        <begin position="998"/>
        <end position="1010"/>
    </location>
</feature>
<reference evidence="3" key="1">
    <citation type="submission" date="2019-09" db="EMBL/GenBank/DDBJ databases">
        <title>Draft genome information of white flower Hibiscus syriacus.</title>
        <authorList>
            <person name="Kim Y.-M."/>
        </authorList>
    </citation>
    <scope>NUCLEOTIDE SEQUENCE [LARGE SCALE GENOMIC DNA]</scope>
    <source>
        <strain evidence="3">YM2019G1</strain>
    </source>
</reference>
<dbReference type="InterPro" id="IPR003347">
    <property type="entry name" value="JmjC_dom"/>
</dbReference>
<sequence>MLFLEIMFEEVILTEGYGGNIDRLAALSLLGEKTTLLSPDMIVTSGIPCCRLVQNPGEFVVTFSRADHVGFSHGFNCGEAANFGTPQWLPVAKEAAVRRAAMNYLPMLSHQQLLYLLTMSFVSRIPRSLLPGSRSSRLRDRLKEEREVLVKKAFIEDLLTENKLLSLLLKRESTYSAIMWDPLLLPYTSKDSELPSGNATESGMLQENISDIHIEDKSDQKNLLDEMSFYMENLNHLYSNDDDLTCDLQVNSGTLVCVACGILGYPFMSVVQPSEGAMMELPAYHVSRQGPTVLGTKSSCRVKGSVLDNLNHVADLSLPSKDSPLQSITKFSKGWNTCNKYLRPRIFCLKHAVQVDELLQSKGGAKILVICHSDYQKIKAHAIPVADAIGIPFNYSDVPLDATFEEDLNLINFAIDDEHDEIQEDWTSKLGVNSRYCIKVRKNYPFKQVQHALPLSGPFADKYSSSELLNIKWQLRKSRSKSKLNHPSPSKPHQSVVTEVNEILVENFDSNISNYGHKIIQYLRRKKREHDFSTGAGGGSEMLKIKLPREYLDASSQLLDEHGGNKSKINARSDSIQRQLEILPSSVAEKDQNKILEELDLDDETWSLTACASSQKKSVIKLMESNSKSDEIYPADEGSKCCIFSDDERYVENTAIATEVCSNPLSEGQSEALASGYGSVNLGSSTSYHSAQRCAGRFDQGWEDMTVPKFSINSCMTSENEAQQETEATSRNNCKAMLRSEDPKEPCAAAYSCDGTNSKNKEERQEIQINASKEGLLSGSVMPGGSDRSANLSVEDYSTISKNPCINHTDVTLDVEVLQETRGTERTAEDEVITGSNLPIQEKHPTQLVIEACSEVHQDSGYLEKPNDAATAYEETVSCCHSPVNQTTIATQSYSRTNRVTHTTVNANDGEEVCSLEENEDHGSFMAGCKPRAIYGRKKKRELEKTPEKVGGYGFIRSPCEGLRPRARKDATSSLNACKASSEGLPTKEMRKPSVHTQSKKTIKKRVSWM</sequence>
<dbReference type="EMBL" id="VEPZ02001241">
    <property type="protein sequence ID" value="KAE8684358.1"/>
    <property type="molecule type" value="Genomic_DNA"/>
</dbReference>
<dbReference type="Pfam" id="PF02373">
    <property type="entry name" value="JmjC"/>
    <property type="match status" value="1"/>
</dbReference>
<evidence type="ECO:0000256" key="1">
    <source>
        <dbReference type="SAM" id="MobiDB-lite"/>
    </source>
</evidence>
<name>A0A6A2YXX6_HIBSY</name>
<evidence type="ECO:0000259" key="2">
    <source>
        <dbReference type="PROSITE" id="PS51184"/>
    </source>
</evidence>
<dbReference type="GO" id="GO:0000785">
    <property type="term" value="C:chromatin"/>
    <property type="evidence" value="ECO:0007669"/>
    <property type="project" value="TreeGrafter"/>
</dbReference>
<proteinExistence type="predicted"/>
<evidence type="ECO:0000313" key="3">
    <source>
        <dbReference type="EMBL" id="KAE8684358.1"/>
    </source>
</evidence>
<accession>A0A6A2YXX6</accession>
<dbReference type="PANTHER" id="PTHR10694">
    <property type="entry name" value="LYSINE-SPECIFIC DEMETHYLASE"/>
    <property type="match status" value="1"/>
</dbReference>
<feature type="region of interest" description="Disordered" evidence="1">
    <location>
        <begin position="967"/>
        <end position="1010"/>
    </location>
</feature>
<dbReference type="SUPFAM" id="SSF51197">
    <property type="entry name" value="Clavaminate synthase-like"/>
    <property type="match status" value="1"/>
</dbReference>